<evidence type="ECO:0000313" key="1">
    <source>
        <dbReference type="EMBL" id="KAF6167779.1"/>
    </source>
</evidence>
<organism evidence="1 2">
    <name type="scientific">Kingdonia uniflora</name>
    <dbReference type="NCBI Taxonomy" id="39325"/>
    <lineage>
        <taxon>Eukaryota</taxon>
        <taxon>Viridiplantae</taxon>
        <taxon>Streptophyta</taxon>
        <taxon>Embryophyta</taxon>
        <taxon>Tracheophyta</taxon>
        <taxon>Spermatophyta</taxon>
        <taxon>Magnoliopsida</taxon>
        <taxon>Ranunculales</taxon>
        <taxon>Circaeasteraceae</taxon>
        <taxon>Kingdonia</taxon>
    </lineage>
</organism>
<dbReference type="EMBL" id="JACGCM010000715">
    <property type="protein sequence ID" value="KAF6167779.1"/>
    <property type="molecule type" value="Genomic_DNA"/>
</dbReference>
<sequence>MRIMRCNVGHPEDEPPKDVLQFKTNCKYIYNTIKLRSGRKSKRERKDYQQVTRTS</sequence>
<dbReference type="AlphaFoldDB" id="A0A7J7NKL8"/>
<dbReference type="Proteomes" id="UP000541444">
    <property type="component" value="Unassembled WGS sequence"/>
</dbReference>
<proteinExistence type="predicted"/>
<evidence type="ECO:0000313" key="2">
    <source>
        <dbReference type="Proteomes" id="UP000541444"/>
    </source>
</evidence>
<accession>A0A7J7NKL8</accession>
<reference evidence="1 2" key="1">
    <citation type="journal article" date="2020" name="IScience">
        <title>Genome Sequencing of the Endangered Kingdonia uniflora (Circaeasteraceae, Ranunculales) Reveals Potential Mechanisms of Evolutionary Specialization.</title>
        <authorList>
            <person name="Sun Y."/>
            <person name="Deng T."/>
            <person name="Zhang A."/>
            <person name="Moore M.J."/>
            <person name="Landis J.B."/>
            <person name="Lin N."/>
            <person name="Zhang H."/>
            <person name="Zhang X."/>
            <person name="Huang J."/>
            <person name="Zhang X."/>
            <person name="Sun H."/>
            <person name="Wang H."/>
        </authorList>
    </citation>
    <scope>NUCLEOTIDE SEQUENCE [LARGE SCALE GENOMIC DNA]</scope>
    <source>
        <strain evidence="1">TB1705</strain>
        <tissue evidence="1">Leaf</tissue>
    </source>
</reference>
<name>A0A7J7NKL8_9MAGN</name>
<protein>
    <submittedName>
        <fullName evidence="1">Uncharacterized protein</fullName>
    </submittedName>
</protein>
<gene>
    <name evidence="1" type="ORF">GIB67_027557</name>
</gene>
<keyword evidence="2" id="KW-1185">Reference proteome</keyword>
<comment type="caution">
    <text evidence="1">The sequence shown here is derived from an EMBL/GenBank/DDBJ whole genome shotgun (WGS) entry which is preliminary data.</text>
</comment>